<keyword evidence="2" id="KW-1185">Reference proteome</keyword>
<sequence length="202" mass="23443">MKFNARQRTDCGLSLVFNNLKCVLMKTIIVYYSFSGNNEQLAKHLHEKLNCDILQLETVRKRGPLSIFLDILFSRSPAIQPRNWSMARYDRFIFVAPVWAGKMASPLRTFLREESKFILHYSFITVCGGGQNNQREALEKELASILETPPERVAELWVKEMLEVKKMDADKFTSAYRITPKDLMYFSRKIDDFVKPHTAVAL</sequence>
<dbReference type="Gene3D" id="3.40.50.360">
    <property type="match status" value="1"/>
</dbReference>
<protein>
    <submittedName>
        <fullName evidence="1">Flavodoxin family protein</fullName>
    </submittedName>
</protein>
<evidence type="ECO:0000313" key="2">
    <source>
        <dbReference type="Proteomes" id="UP000613030"/>
    </source>
</evidence>
<dbReference type="Proteomes" id="UP000613030">
    <property type="component" value="Unassembled WGS sequence"/>
</dbReference>
<evidence type="ECO:0000313" key="1">
    <source>
        <dbReference type="EMBL" id="MBL0741036.1"/>
    </source>
</evidence>
<dbReference type="PANTHER" id="PTHR39201">
    <property type="entry name" value="EXPORTED PROTEIN-RELATED"/>
    <property type="match status" value="1"/>
</dbReference>
<dbReference type="SUPFAM" id="SSF52218">
    <property type="entry name" value="Flavoproteins"/>
    <property type="match status" value="1"/>
</dbReference>
<dbReference type="PANTHER" id="PTHR39201:SF1">
    <property type="entry name" value="FLAVODOXIN-LIKE DOMAIN-CONTAINING PROTEIN"/>
    <property type="match status" value="1"/>
</dbReference>
<dbReference type="InterPro" id="IPR029039">
    <property type="entry name" value="Flavoprotein-like_sf"/>
</dbReference>
<gene>
    <name evidence="1" type="ORF">JI741_07380</name>
</gene>
<accession>A0ABS1KRX3</accession>
<proteinExistence type="predicted"/>
<organism evidence="1 2">
    <name type="scientific">Chryseolinea lacunae</name>
    <dbReference type="NCBI Taxonomy" id="2801331"/>
    <lineage>
        <taxon>Bacteria</taxon>
        <taxon>Pseudomonadati</taxon>
        <taxon>Bacteroidota</taxon>
        <taxon>Cytophagia</taxon>
        <taxon>Cytophagales</taxon>
        <taxon>Fulvivirgaceae</taxon>
        <taxon>Chryseolinea</taxon>
    </lineage>
</organism>
<reference evidence="1 2" key="1">
    <citation type="submission" date="2021-01" db="EMBL/GenBank/DDBJ databases">
        <title>Chryseolinea sp. Jin1 Genome sequencing and assembly.</title>
        <authorList>
            <person name="Kim I."/>
        </authorList>
    </citation>
    <scope>NUCLEOTIDE SEQUENCE [LARGE SCALE GENOMIC DNA]</scope>
    <source>
        <strain evidence="1 2">Jin1</strain>
    </source>
</reference>
<dbReference type="EMBL" id="JAERRB010000002">
    <property type="protein sequence ID" value="MBL0741036.1"/>
    <property type="molecule type" value="Genomic_DNA"/>
</dbReference>
<dbReference type="RefSeq" id="WP_202008399.1">
    <property type="nucleotide sequence ID" value="NZ_JAERRB010000002.1"/>
</dbReference>
<comment type="caution">
    <text evidence="1">The sequence shown here is derived from an EMBL/GenBank/DDBJ whole genome shotgun (WGS) entry which is preliminary data.</text>
</comment>
<name>A0ABS1KRX3_9BACT</name>